<sequence>MNLFDKEIYTFADIQYLIDNGVEESIHLDFKAAGALAKDDKKKNEIAKDVSAFANSDGGIIIYGISEIGHKADSYSFVDGDIFTKEWLEQIINSNIQKRINNIRIIPLRQDGDIKRTVYIVKIPRSNNAPHMSGDKRYYKRYNFQSVMMEEYEVRDLFHRHNTSTLSIVDWSLFDNGETSDGRFRKYSFVVQVHNESLVTESLYKLNCYMNNLYVSRYNVKWRLNQGRIDTTELYEDRLKISDMGTLPLFPNEAIDMMRIYIEVPVSKVCSFVEETKIELALFYDNAEDTRHFYVRDYI</sequence>
<feature type="domain" description="Schlafen AlbA-2" evidence="1">
    <location>
        <begin position="24"/>
        <end position="149"/>
    </location>
</feature>
<evidence type="ECO:0000313" key="2">
    <source>
        <dbReference type="EMBL" id="HJF71797.1"/>
    </source>
</evidence>
<dbReference type="InterPro" id="IPR007421">
    <property type="entry name" value="Schlafen_AlbA_2_dom"/>
</dbReference>
<accession>A0A921KZG6</accession>
<dbReference type="Gene3D" id="3.30.950.30">
    <property type="entry name" value="Schlafen, AAA domain"/>
    <property type="match status" value="1"/>
</dbReference>
<protein>
    <submittedName>
        <fullName evidence="2">ATP-binding protein</fullName>
    </submittedName>
</protein>
<evidence type="ECO:0000259" key="1">
    <source>
        <dbReference type="Pfam" id="PF04326"/>
    </source>
</evidence>
<dbReference type="EMBL" id="DYVS01000258">
    <property type="protein sequence ID" value="HJF71797.1"/>
    <property type="molecule type" value="Genomic_DNA"/>
</dbReference>
<dbReference type="InterPro" id="IPR038461">
    <property type="entry name" value="Schlafen_AlbA_2_dom_sf"/>
</dbReference>
<gene>
    <name evidence="2" type="ORF">K8V05_13670</name>
</gene>
<dbReference type="Pfam" id="PF04326">
    <property type="entry name" value="SLFN_AlbA_2"/>
    <property type="match status" value="1"/>
</dbReference>
<organism evidence="2 3">
    <name type="scientific">Butyricimonas virosa</name>
    <dbReference type="NCBI Taxonomy" id="544645"/>
    <lineage>
        <taxon>Bacteria</taxon>
        <taxon>Pseudomonadati</taxon>
        <taxon>Bacteroidota</taxon>
        <taxon>Bacteroidia</taxon>
        <taxon>Bacteroidales</taxon>
        <taxon>Odoribacteraceae</taxon>
        <taxon>Butyricimonas</taxon>
    </lineage>
</organism>
<comment type="caution">
    <text evidence="2">The sequence shown here is derived from an EMBL/GenBank/DDBJ whole genome shotgun (WGS) entry which is preliminary data.</text>
</comment>
<reference evidence="2" key="1">
    <citation type="journal article" date="2021" name="PeerJ">
        <title>Extensive microbial diversity within the chicken gut microbiome revealed by metagenomics and culture.</title>
        <authorList>
            <person name="Gilroy R."/>
            <person name="Ravi A."/>
            <person name="Getino M."/>
            <person name="Pursley I."/>
            <person name="Horton D.L."/>
            <person name="Alikhan N.F."/>
            <person name="Baker D."/>
            <person name="Gharbi K."/>
            <person name="Hall N."/>
            <person name="Watson M."/>
            <person name="Adriaenssens E.M."/>
            <person name="Foster-Nyarko E."/>
            <person name="Jarju S."/>
            <person name="Secka A."/>
            <person name="Antonio M."/>
            <person name="Oren A."/>
            <person name="Chaudhuri R.R."/>
            <person name="La Ragione R."/>
            <person name="Hildebrand F."/>
            <person name="Pallen M.J."/>
        </authorList>
    </citation>
    <scope>NUCLEOTIDE SEQUENCE</scope>
    <source>
        <strain evidence="2">6966</strain>
    </source>
</reference>
<dbReference type="PANTHER" id="PTHR30595">
    <property type="entry name" value="GLPR-RELATED TRANSCRIPTIONAL REPRESSOR"/>
    <property type="match status" value="1"/>
</dbReference>
<evidence type="ECO:0000313" key="3">
    <source>
        <dbReference type="Proteomes" id="UP000742098"/>
    </source>
</evidence>
<dbReference type="GO" id="GO:0005524">
    <property type="term" value="F:ATP binding"/>
    <property type="evidence" value="ECO:0007669"/>
    <property type="project" value="UniProtKB-KW"/>
</dbReference>
<keyword evidence="2" id="KW-0547">Nucleotide-binding</keyword>
<dbReference type="Proteomes" id="UP000742098">
    <property type="component" value="Unassembled WGS sequence"/>
</dbReference>
<proteinExistence type="predicted"/>
<dbReference type="PANTHER" id="PTHR30595:SF6">
    <property type="entry name" value="SCHLAFEN ALBA-2 DOMAIN-CONTAINING PROTEIN"/>
    <property type="match status" value="1"/>
</dbReference>
<name>A0A921KZG6_9BACT</name>
<keyword evidence="2" id="KW-0067">ATP-binding</keyword>
<reference evidence="2" key="2">
    <citation type="submission" date="2021-09" db="EMBL/GenBank/DDBJ databases">
        <authorList>
            <person name="Gilroy R."/>
        </authorList>
    </citation>
    <scope>NUCLEOTIDE SEQUENCE</scope>
    <source>
        <strain evidence="2">6966</strain>
    </source>
</reference>
<dbReference type="AlphaFoldDB" id="A0A921KZG6"/>